<sequence length="126" mass="12441">MTFPSPGFALGGSLAALVLGCTAIAGQSARQGPMPAGPLSCHVETLSRGGSLTVTGHVAATEAVAGDYHLRVSRGGVLMNQGGSFALRAGETAQLGAVTLNGPASGLAVDLTLETGGHSLRCPEQT</sequence>
<keyword evidence="4" id="KW-1185">Reference proteome</keyword>
<evidence type="ECO:0000313" key="3">
    <source>
        <dbReference type="EMBL" id="BDW83830.1"/>
    </source>
</evidence>
<feature type="signal peptide" evidence="1">
    <location>
        <begin position="1"/>
        <end position="25"/>
    </location>
</feature>
<keyword evidence="1" id="KW-0732">Signal</keyword>
<dbReference type="NCBIfam" id="NF041112">
    <property type="entry name" value="chap_CsgH_alph"/>
    <property type="match status" value="1"/>
</dbReference>
<feature type="domain" description="CsgH-like" evidence="2">
    <location>
        <begin position="39"/>
        <end position="122"/>
    </location>
</feature>
<organism evidence="3 4">
    <name type="scientific">Roseicyclus marinus</name>
    <dbReference type="NCBI Taxonomy" id="2161673"/>
    <lineage>
        <taxon>Bacteria</taxon>
        <taxon>Pseudomonadati</taxon>
        <taxon>Pseudomonadota</taxon>
        <taxon>Alphaproteobacteria</taxon>
        <taxon>Rhodobacterales</taxon>
        <taxon>Roseobacteraceae</taxon>
        <taxon>Roseicyclus</taxon>
    </lineage>
</organism>
<evidence type="ECO:0000313" key="4">
    <source>
        <dbReference type="Proteomes" id="UP001337723"/>
    </source>
</evidence>
<dbReference type="InterPro" id="IPR053722">
    <property type="entry name" value="Curli_assembly_CsgC/AgfC"/>
</dbReference>
<proteinExistence type="predicted"/>
<dbReference type="Proteomes" id="UP001337723">
    <property type="component" value="Chromosome"/>
</dbReference>
<gene>
    <name evidence="3" type="ORF">MACH21_00070</name>
</gene>
<feature type="chain" id="PRO_5041426535" description="CsgH-like domain-containing protein" evidence="1">
    <location>
        <begin position="26"/>
        <end position="126"/>
    </location>
</feature>
<dbReference type="AlphaFoldDB" id="A0AA48H9T1"/>
<dbReference type="InterPro" id="IPR048632">
    <property type="entry name" value="CsgH-like"/>
</dbReference>
<protein>
    <recommendedName>
        <fullName evidence="2">CsgH-like domain-containing protein</fullName>
    </recommendedName>
</protein>
<dbReference type="EMBL" id="AP027266">
    <property type="protein sequence ID" value="BDW83830.1"/>
    <property type="molecule type" value="Genomic_DNA"/>
</dbReference>
<reference evidence="3 4" key="1">
    <citation type="submission" date="2023-01" db="EMBL/GenBank/DDBJ databases">
        <title>Complete genome sequence of Roseicyclus marinus strain Dej080120_10.</title>
        <authorList>
            <person name="Ueki S."/>
            <person name="Maruyama F."/>
        </authorList>
    </citation>
    <scope>NUCLEOTIDE SEQUENCE [LARGE SCALE GENOMIC DNA]</scope>
    <source>
        <strain evidence="3 4">Dej080120_10</strain>
    </source>
</reference>
<dbReference type="Pfam" id="PF21112">
    <property type="entry name" value="CsgH"/>
    <property type="match status" value="1"/>
</dbReference>
<accession>A0AA48H9T1</accession>
<dbReference type="KEGG" id="rmai:MACH21_00070"/>
<dbReference type="InterPro" id="IPR047726">
    <property type="entry name" value="CsgH_dom"/>
</dbReference>
<evidence type="ECO:0000259" key="2">
    <source>
        <dbReference type="Pfam" id="PF21112"/>
    </source>
</evidence>
<dbReference type="Gene3D" id="2.60.40.2420">
    <property type="match status" value="1"/>
</dbReference>
<evidence type="ECO:0000256" key="1">
    <source>
        <dbReference type="SAM" id="SignalP"/>
    </source>
</evidence>
<name>A0AA48H9T1_9RHOB</name>
<dbReference type="RefSeq" id="WP_338273315.1">
    <property type="nucleotide sequence ID" value="NZ_AP027266.1"/>
</dbReference>